<dbReference type="InterPro" id="IPR027363">
    <property type="entry name" value="M1Pi_N"/>
</dbReference>
<evidence type="ECO:0000313" key="5">
    <source>
        <dbReference type="Proteomes" id="UP000238348"/>
    </source>
</evidence>
<keyword evidence="1 2" id="KW-0413">Isomerase</keyword>
<dbReference type="InterPro" id="IPR011559">
    <property type="entry name" value="Initiation_fac_2B_a/b/d"/>
</dbReference>
<name>A0A2L0EN50_SORCE</name>
<dbReference type="Proteomes" id="UP000238348">
    <property type="component" value="Chromosome"/>
</dbReference>
<dbReference type="InterPro" id="IPR042529">
    <property type="entry name" value="IF_2B-like_C"/>
</dbReference>
<evidence type="ECO:0000256" key="1">
    <source>
        <dbReference type="ARBA" id="ARBA00023235"/>
    </source>
</evidence>
<dbReference type="FunFam" id="1.20.120.420:FF:000003">
    <property type="entry name" value="Methylthioribose-1-phosphate isomerase"/>
    <property type="match status" value="1"/>
</dbReference>
<comment type="function">
    <text evidence="2">Catalyzes the interconversion of methylthioribose-1-phosphate (MTR-1-P) into methylthioribulose-1-phosphate (MTRu-1-P).</text>
</comment>
<dbReference type="HAMAP" id="MF_01678">
    <property type="entry name" value="Salvage_MtnA"/>
    <property type="match status" value="1"/>
</dbReference>
<feature type="binding site" evidence="2">
    <location>
        <position position="125"/>
    </location>
    <ligand>
        <name>substrate</name>
    </ligand>
</feature>
<feature type="binding site" evidence="2">
    <location>
        <begin position="82"/>
        <end position="84"/>
    </location>
    <ligand>
        <name>substrate</name>
    </ligand>
</feature>
<feature type="binding site" evidence="2">
    <location>
        <position position="232"/>
    </location>
    <ligand>
        <name>substrate</name>
    </ligand>
</feature>
<comment type="pathway">
    <text evidence="2">Amino-acid biosynthesis; L-methionine biosynthesis via salvage pathway; L-methionine from S-methyl-5-thio-alpha-D-ribose 1-phosphate: step 1/6.</text>
</comment>
<dbReference type="FunFam" id="3.40.50.10470:FF:000006">
    <property type="entry name" value="Methylthioribose-1-phosphate isomerase"/>
    <property type="match status" value="1"/>
</dbReference>
<feature type="binding site" evidence="2">
    <location>
        <begin position="283"/>
        <end position="284"/>
    </location>
    <ligand>
        <name>substrate</name>
    </ligand>
</feature>
<dbReference type="SUPFAM" id="SSF100950">
    <property type="entry name" value="NagB/RpiA/CoA transferase-like"/>
    <property type="match status" value="1"/>
</dbReference>
<comment type="similarity">
    <text evidence="2">Belongs to the EIF-2B alpha/beta/delta subunits family. MtnA subfamily.</text>
</comment>
<feature type="active site" description="Proton donor" evidence="2">
    <location>
        <position position="273"/>
    </location>
</feature>
<dbReference type="NCBIfam" id="NF004326">
    <property type="entry name" value="PRK05720.1"/>
    <property type="match status" value="1"/>
</dbReference>
<sequence length="381" mass="39947">MSTSYEGEQRSLASAAGEGAHGTPPWAPAAALSGAEYSAVELAQSEDRVFLLEQRDLPERERYLTVHDAAGVAEAIRAMVIRGAPAIGIAAAYGMALAARAARGEGAAGYAAAMQSAGELLASARPTAVNLEWAVRRALAAALEHAGRRGEDRAQELAELARTIHREDVAACRQMGRIGAARLPESGTVLTHCNAGALATGGYGTALGVIRAAIAEGKQLRVLACETRPYLQGSRLTAWELQRDGVPVEVISDSMAAWFMQKGEIGAIVVGADRVARNGDVANKIGTYGLACLARHHGVPFYVAAPWSTIDLATESGAGIPIEERSRDEIALVGSRRVIPAGVPTRHPAFDVTPAELITAIFTERGKLTPREIGRSVPPPG</sequence>
<dbReference type="InterPro" id="IPR037171">
    <property type="entry name" value="NagB/RpiA_transferase-like"/>
</dbReference>
<feature type="site" description="Transition state stabilizer" evidence="2">
    <location>
        <position position="193"/>
    </location>
</feature>
<evidence type="ECO:0000256" key="2">
    <source>
        <dbReference type="HAMAP-Rule" id="MF_01678"/>
    </source>
</evidence>
<dbReference type="GO" id="GO:0046523">
    <property type="term" value="F:S-methyl-5-thioribose-1-phosphate isomerase activity"/>
    <property type="evidence" value="ECO:0007669"/>
    <property type="project" value="UniProtKB-UniRule"/>
</dbReference>
<proteinExistence type="inferred from homology"/>
<dbReference type="EMBL" id="CP012673">
    <property type="protein sequence ID" value="AUX40682.1"/>
    <property type="molecule type" value="Genomic_DNA"/>
</dbReference>
<dbReference type="RefSeq" id="WP_104978449.1">
    <property type="nucleotide sequence ID" value="NZ_CP012673.1"/>
</dbReference>
<organism evidence="4 5">
    <name type="scientific">Sorangium cellulosum</name>
    <name type="common">Polyangium cellulosum</name>
    <dbReference type="NCBI Taxonomy" id="56"/>
    <lineage>
        <taxon>Bacteria</taxon>
        <taxon>Pseudomonadati</taxon>
        <taxon>Myxococcota</taxon>
        <taxon>Polyangia</taxon>
        <taxon>Polyangiales</taxon>
        <taxon>Polyangiaceae</taxon>
        <taxon>Sorangium</taxon>
    </lineage>
</organism>
<dbReference type="AlphaFoldDB" id="A0A2L0EN50"/>
<accession>A0A2L0EN50</accession>
<evidence type="ECO:0000313" key="4">
    <source>
        <dbReference type="EMBL" id="AUX40682.1"/>
    </source>
</evidence>
<dbReference type="NCBIfam" id="TIGR00512">
    <property type="entry name" value="salvage_mtnA"/>
    <property type="match status" value="1"/>
</dbReference>
<reference evidence="4 5" key="1">
    <citation type="submission" date="2015-09" db="EMBL/GenBank/DDBJ databases">
        <title>Sorangium comparison.</title>
        <authorList>
            <person name="Zaburannyi N."/>
            <person name="Bunk B."/>
            <person name="Overmann J."/>
            <person name="Mueller R."/>
        </authorList>
    </citation>
    <scope>NUCLEOTIDE SEQUENCE [LARGE SCALE GENOMIC DNA]</scope>
    <source>
        <strain evidence="4 5">So ce26</strain>
    </source>
</reference>
<evidence type="ECO:0000256" key="3">
    <source>
        <dbReference type="SAM" id="MobiDB-lite"/>
    </source>
</evidence>
<protein>
    <recommendedName>
        <fullName evidence="2">Methylthioribose-1-phosphate isomerase</fullName>
        <shortName evidence="2">M1Pi</shortName>
        <shortName evidence="2">MTR-1-P isomerase</shortName>
        <ecNumber evidence="2">5.3.1.23</ecNumber>
    </recommendedName>
    <alternativeName>
        <fullName evidence="2">S-methyl-5-thioribose-1-phosphate isomerase</fullName>
    </alternativeName>
</protein>
<dbReference type="PANTHER" id="PTHR43475:SF1">
    <property type="entry name" value="METHYLTHIORIBOSE-1-PHOSPHATE ISOMERASE"/>
    <property type="match status" value="1"/>
</dbReference>
<keyword evidence="2" id="KW-0486">Methionine biosynthesis</keyword>
<dbReference type="GO" id="GO:0019509">
    <property type="term" value="P:L-methionine salvage from methylthioadenosine"/>
    <property type="evidence" value="ECO:0007669"/>
    <property type="project" value="UniProtKB-UniRule"/>
</dbReference>
<dbReference type="InterPro" id="IPR000649">
    <property type="entry name" value="IF-2B-related"/>
</dbReference>
<dbReference type="Pfam" id="PF01008">
    <property type="entry name" value="IF-2B"/>
    <property type="match status" value="1"/>
</dbReference>
<dbReference type="UniPathway" id="UPA00904">
    <property type="reaction ID" value="UER00874"/>
</dbReference>
<gene>
    <name evidence="2 4" type="primary">mtnA</name>
    <name evidence="4" type="ORF">SOCE26_020830</name>
</gene>
<dbReference type="Gene3D" id="3.40.50.10470">
    <property type="entry name" value="Translation initiation factor eif-2b, domain 2"/>
    <property type="match status" value="1"/>
</dbReference>
<dbReference type="EC" id="5.3.1.23" evidence="2"/>
<dbReference type="InterPro" id="IPR005251">
    <property type="entry name" value="IF-M1Pi"/>
</dbReference>
<dbReference type="NCBIfam" id="TIGR00524">
    <property type="entry name" value="eIF-2B_rel"/>
    <property type="match status" value="1"/>
</dbReference>
<keyword evidence="2" id="KW-0028">Amino-acid biosynthesis</keyword>
<comment type="catalytic activity">
    <reaction evidence="2">
        <text>5-(methylsulfanyl)-alpha-D-ribose 1-phosphate = 5-(methylsulfanyl)-D-ribulose 1-phosphate</text>
        <dbReference type="Rhea" id="RHEA:19989"/>
        <dbReference type="ChEBI" id="CHEBI:58533"/>
        <dbReference type="ChEBI" id="CHEBI:58548"/>
        <dbReference type="EC" id="5.3.1.23"/>
    </reaction>
</comment>
<feature type="region of interest" description="Disordered" evidence="3">
    <location>
        <begin position="1"/>
        <end position="27"/>
    </location>
</feature>
<dbReference type="PANTHER" id="PTHR43475">
    <property type="entry name" value="METHYLTHIORIBOSE-1-PHOSPHATE ISOMERASE"/>
    <property type="match status" value="1"/>
</dbReference>
<dbReference type="OrthoDB" id="9803436at2"/>
<dbReference type="Gene3D" id="1.20.120.420">
    <property type="entry name" value="translation initiation factor eif-2b, domain 1"/>
    <property type="match status" value="1"/>
</dbReference>